<name>A0A5E4U7B6_9BURK</name>
<dbReference type="Pfam" id="PF07724">
    <property type="entry name" value="AAA_2"/>
    <property type="match status" value="1"/>
</dbReference>
<dbReference type="PANTHER" id="PTHR11638">
    <property type="entry name" value="ATP-DEPENDENT CLP PROTEASE"/>
    <property type="match status" value="1"/>
</dbReference>
<dbReference type="Pfam" id="PF00004">
    <property type="entry name" value="AAA"/>
    <property type="match status" value="1"/>
</dbReference>
<reference evidence="9 10" key="1">
    <citation type="submission" date="2019-08" db="EMBL/GenBank/DDBJ databases">
        <authorList>
            <person name="Peeters C."/>
        </authorList>
    </citation>
    <scope>NUCLEOTIDE SEQUENCE [LARGE SCALE GENOMIC DNA]</scope>
    <source>
        <strain evidence="9 10">LMG 31110</strain>
    </source>
</reference>
<dbReference type="PRINTS" id="PR00300">
    <property type="entry name" value="CLPPROTEASEA"/>
</dbReference>
<protein>
    <submittedName>
        <fullName evidence="9">Type VI secretion system protein VasG</fullName>
    </submittedName>
</protein>
<feature type="domain" description="Clp ATPase C-terminal" evidence="8">
    <location>
        <begin position="789"/>
        <end position="882"/>
    </location>
</feature>
<evidence type="ECO:0000259" key="7">
    <source>
        <dbReference type="SMART" id="SM00382"/>
    </source>
</evidence>
<dbReference type="Gene3D" id="3.40.50.300">
    <property type="entry name" value="P-loop containing nucleotide triphosphate hydrolases"/>
    <property type="match status" value="3"/>
</dbReference>
<comment type="similarity">
    <text evidence="1">Belongs to the ClpA/ClpB family.</text>
</comment>
<dbReference type="SUPFAM" id="SSF81923">
    <property type="entry name" value="Double Clp-N motif"/>
    <property type="match status" value="1"/>
</dbReference>
<dbReference type="InterPro" id="IPR003593">
    <property type="entry name" value="AAA+_ATPase"/>
</dbReference>
<dbReference type="PANTHER" id="PTHR11638:SF181">
    <property type="entry name" value="ATPASE SUBUNIT OF ATP-DEPENDENT PROTEASE"/>
    <property type="match status" value="1"/>
</dbReference>
<evidence type="ECO:0000256" key="2">
    <source>
        <dbReference type="ARBA" id="ARBA00022737"/>
    </source>
</evidence>
<dbReference type="AlphaFoldDB" id="A0A5E4U7B6"/>
<dbReference type="Pfam" id="PF17871">
    <property type="entry name" value="AAA_lid_9"/>
    <property type="match status" value="1"/>
</dbReference>
<dbReference type="Proteomes" id="UP000337189">
    <property type="component" value="Unassembled WGS sequence"/>
</dbReference>
<evidence type="ECO:0000259" key="8">
    <source>
        <dbReference type="SMART" id="SM01086"/>
    </source>
</evidence>
<dbReference type="SMART" id="SM01086">
    <property type="entry name" value="ClpB_D2-small"/>
    <property type="match status" value="1"/>
</dbReference>
<comment type="function">
    <text evidence="6">Part of a stress-induced multi-chaperone system, it is involved in the recovery of the cell from heat-induced damage, in cooperation with DnaK, DnaJ and GrpE. Acts before DnaK, in the processing of protein aggregates. Protein binding stimulates the ATPase activity; ATP hydrolysis unfolds the denatured protein aggregates, which probably helps expose new hydrophobic binding sites on the surface of ClpB-bound aggregates, contributing to the solubilization and refolding of denatured protein aggregates by DnaK.</text>
</comment>
<feature type="domain" description="AAA+ ATPase" evidence="7">
    <location>
        <begin position="236"/>
        <end position="380"/>
    </location>
</feature>
<dbReference type="EMBL" id="CABPSJ010000002">
    <property type="protein sequence ID" value="VVD95956.1"/>
    <property type="molecule type" value="Genomic_DNA"/>
</dbReference>
<evidence type="ECO:0000256" key="3">
    <source>
        <dbReference type="ARBA" id="ARBA00022741"/>
    </source>
</evidence>
<dbReference type="Gene3D" id="1.10.1780.10">
    <property type="entry name" value="Clp, N-terminal domain"/>
    <property type="match status" value="1"/>
</dbReference>
<keyword evidence="3" id="KW-0547">Nucleotide-binding</keyword>
<dbReference type="InterPro" id="IPR027417">
    <property type="entry name" value="P-loop_NTPase"/>
</dbReference>
<dbReference type="Pfam" id="PF10431">
    <property type="entry name" value="ClpB_D2-small"/>
    <property type="match status" value="1"/>
</dbReference>
<dbReference type="InterPro" id="IPR003959">
    <property type="entry name" value="ATPase_AAA_core"/>
</dbReference>
<dbReference type="SMART" id="SM00382">
    <property type="entry name" value="AAA"/>
    <property type="match status" value="2"/>
</dbReference>
<keyword evidence="2" id="KW-0677">Repeat</keyword>
<dbReference type="Pfam" id="PF02861">
    <property type="entry name" value="Clp_N"/>
    <property type="match status" value="1"/>
</dbReference>
<dbReference type="InterPro" id="IPR050130">
    <property type="entry name" value="ClpA_ClpB"/>
</dbReference>
<sequence length="893" mass="96470">MTSRDTTLVLQRLNTHCAMALEAAASLCKLRLSDEITVEHWLLALLEAGDGDIPAIMGHYGIDVDVLWDVLMSTIDRLPRNLRKDPGLSSQLVSLLHACVDNAQWPIRSAHLLQVIVDAPHVLRAPSLWPLLSFNSAQIDKLLSQLGAHTCETPSPLSAPSAIVDSMLQTTFGQDMASTAQSYMPAAAYGMGLASADPLARHTTDLTKRARNRELDPVFGRDREIQQMIEVLAKSRKNNLILVGDPGVGKTALVDGLALRVASGNVPNVIRDVRILTLSLGSLLPGIEGDTGFGQRFDAVIDAARASAEPVILFIDEVHTLSRSCNSTNEADAIDLLRRALARCDIRTIVVVTWAEYKAIFEHDASLARRCQIIRVDEPDDDDACLMLRGLKWHYATFHRVHVRDDALVAAVKLARRYIPTRKLPEKAFDLLDTAAARVRMALDIAPAALQRASATVSALEIEQATLEFDIAEAGAGASKRLKDIEISLHAARAEVNDVRARCATERELADAIRAQRDAAPQMRNANALALACEALAQAQAQDTTPLVSADVDAQVVAQVVAEWTGIPVGNLAMDESHDLLALDTPLRSRIAGQHDALRVLAENLRTANAGFKPERAPSAVFLLTGPSGVGKTETALALADILFGSQAALIVLDMSEYHEARTASRLTGPLPGDAGYGREGVLTEAVRQRPYSVVLLDGLENAHREVLDILCRVVDGRVTHDAQGRTIDFRNCVFLMTSSVGGETIESITAEQADAPHDILLDAVRPVLSTHFSPALLERVQPLVYRPLDGSALREVAQMKFAKVAEHLKGKHGMTLSVAESLVTTLTQQCLARDTGARGIDAHINQQVLPTIAREILVRRTSGEAAQRIGLSLSQDGLLAIDVAAGGPARHE</sequence>
<dbReference type="CDD" id="cd19499">
    <property type="entry name" value="RecA-like_ClpB_Hsp104-like"/>
    <property type="match status" value="1"/>
</dbReference>
<keyword evidence="4" id="KW-0067">ATP-binding</keyword>
<dbReference type="GO" id="GO:0034605">
    <property type="term" value="P:cellular response to heat"/>
    <property type="evidence" value="ECO:0007669"/>
    <property type="project" value="TreeGrafter"/>
</dbReference>
<feature type="domain" description="AAA+ ATPase" evidence="7">
    <location>
        <begin position="618"/>
        <end position="766"/>
    </location>
</feature>
<organism evidence="9 10">
    <name type="scientific">Pandoraea communis</name>
    <dbReference type="NCBI Taxonomy" id="2508297"/>
    <lineage>
        <taxon>Bacteria</taxon>
        <taxon>Pseudomonadati</taxon>
        <taxon>Pseudomonadota</taxon>
        <taxon>Betaproteobacteria</taxon>
        <taxon>Burkholderiales</taxon>
        <taxon>Burkholderiaceae</taxon>
        <taxon>Pandoraea</taxon>
    </lineage>
</organism>
<dbReference type="InterPro" id="IPR001270">
    <property type="entry name" value="ClpA/B"/>
</dbReference>
<dbReference type="InterPro" id="IPR036628">
    <property type="entry name" value="Clp_N_dom_sf"/>
</dbReference>
<dbReference type="InterPro" id="IPR041546">
    <property type="entry name" value="ClpA/ClpB_AAA_lid"/>
</dbReference>
<dbReference type="GO" id="GO:0005737">
    <property type="term" value="C:cytoplasm"/>
    <property type="evidence" value="ECO:0007669"/>
    <property type="project" value="TreeGrafter"/>
</dbReference>
<dbReference type="SUPFAM" id="SSF52540">
    <property type="entry name" value="P-loop containing nucleoside triphosphate hydrolases"/>
    <property type="match status" value="2"/>
</dbReference>
<dbReference type="InterPro" id="IPR019489">
    <property type="entry name" value="Clp_ATPase_C"/>
</dbReference>
<evidence type="ECO:0000256" key="6">
    <source>
        <dbReference type="ARBA" id="ARBA00025613"/>
    </source>
</evidence>
<proteinExistence type="inferred from homology"/>
<evidence type="ECO:0000256" key="1">
    <source>
        <dbReference type="ARBA" id="ARBA00008675"/>
    </source>
</evidence>
<evidence type="ECO:0000313" key="10">
    <source>
        <dbReference type="Proteomes" id="UP000337189"/>
    </source>
</evidence>
<keyword evidence="5" id="KW-0143">Chaperone</keyword>
<dbReference type="OrthoDB" id="9803641at2"/>
<gene>
    <name evidence="9" type="ORF">PCO31110_01885</name>
</gene>
<dbReference type="InterPro" id="IPR004176">
    <property type="entry name" value="Clp_R_N"/>
</dbReference>
<dbReference type="GO" id="GO:0016887">
    <property type="term" value="F:ATP hydrolysis activity"/>
    <property type="evidence" value="ECO:0007669"/>
    <property type="project" value="InterPro"/>
</dbReference>
<dbReference type="GO" id="GO:0005524">
    <property type="term" value="F:ATP binding"/>
    <property type="evidence" value="ECO:0007669"/>
    <property type="project" value="UniProtKB-KW"/>
</dbReference>
<evidence type="ECO:0000313" key="9">
    <source>
        <dbReference type="EMBL" id="VVD95956.1"/>
    </source>
</evidence>
<evidence type="ECO:0000256" key="5">
    <source>
        <dbReference type="ARBA" id="ARBA00023186"/>
    </source>
</evidence>
<accession>A0A5E4U7B6</accession>
<dbReference type="CDD" id="cd00009">
    <property type="entry name" value="AAA"/>
    <property type="match status" value="1"/>
</dbReference>
<dbReference type="Gene3D" id="1.10.8.60">
    <property type="match status" value="1"/>
</dbReference>
<evidence type="ECO:0000256" key="4">
    <source>
        <dbReference type="ARBA" id="ARBA00022840"/>
    </source>
</evidence>